<keyword evidence="1" id="KW-0472">Membrane</keyword>
<evidence type="ECO:0000256" key="1">
    <source>
        <dbReference type="SAM" id="Phobius"/>
    </source>
</evidence>
<dbReference type="Proteomes" id="UP000310477">
    <property type="component" value="Unassembled WGS sequence"/>
</dbReference>
<keyword evidence="1" id="KW-0812">Transmembrane</keyword>
<keyword evidence="1" id="KW-1133">Transmembrane helix</keyword>
<dbReference type="EMBL" id="SWBO01000001">
    <property type="protein sequence ID" value="TKC03483.1"/>
    <property type="molecule type" value="Genomic_DNA"/>
</dbReference>
<keyword evidence="3" id="KW-1185">Reference proteome</keyword>
<organism evidence="2 3">
    <name type="scientific">Pedobacter cryotolerans</name>
    <dbReference type="NCBI Taxonomy" id="2571270"/>
    <lineage>
        <taxon>Bacteria</taxon>
        <taxon>Pseudomonadati</taxon>
        <taxon>Bacteroidota</taxon>
        <taxon>Sphingobacteriia</taxon>
        <taxon>Sphingobacteriales</taxon>
        <taxon>Sphingobacteriaceae</taxon>
        <taxon>Pedobacter</taxon>
    </lineage>
</organism>
<evidence type="ECO:0000313" key="3">
    <source>
        <dbReference type="Proteomes" id="UP000310477"/>
    </source>
</evidence>
<accession>A0A4U1CAH7</accession>
<evidence type="ECO:0000313" key="2">
    <source>
        <dbReference type="EMBL" id="TKC03483.1"/>
    </source>
</evidence>
<protein>
    <submittedName>
        <fullName evidence="2">Uncharacterized protein</fullName>
    </submittedName>
</protein>
<gene>
    <name evidence="2" type="ORF">FA045_02630</name>
</gene>
<comment type="caution">
    <text evidence="2">The sequence shown here is derived from an EMBL/GenBank/DDBJ whole genome shotgun (WGS) entry which is preliminary data.</text>
</comment>
<reference evidence="2 3" key="1">
    <citation type="submission" date="2019-04" db="EMBL/GenBank/DDBJ databases">
        <title>Pedobacter sp. AR-2-6 sp. nov., isolated from Arctic soil.</title>
        <authorList>
            <person name="Dahal R.H."/>
            <person name="Kim D.-U."/>
        </authorList>
    </citation>
    <scope>NUCLEOTIDE SEQUENCE [LARGE SCALE GENOMIC DNA]</scope>
    <source>
        <strain evidence="2 3">AR-2-6</strain>
    </source>
</reference>
<dbReference type="RefSeq" id="WP_205943082.1">
    <property type="nucleotide sequence ID" value="NZ_SWBO01000001.1"/>
</dbReference>
<proteinExistence type="predicted"/>
<feature type="transmembrane region" description="Helical" evidence="1">
    <location>
        <begin position="123"/>
        <end position="140"/>
    </location>
</feature>
<sequence>MLFFCLACGSLNKNRQKFQSTTTSKSENQLVAQERQFQWTEANDSIAQEYEINVMPKGNFKFDIASGFEGEADWLMVKARQNKNQSVKKANYSTAEIQVKSNTFKHQKKVNKTLAVNRASTKFIPLLLILFVLVVIWWFARKQLYL</sequence>
<name>A0A4U1CAH7_9SPHI</name>
<dbReference type="AlphaFoldDB" id="A0A4U1CAH7"/>